<evidence type="ECO:0000256" key="1">
    <source>
        <dbReference type="SAM" id="MobiDB-lite"/>
    </source>
</evidence>
<evidence type="ECO:0000313" key="3">
    <source>
        <dbReference type="Proteomes" id="UP001499852"/>
    </source>
</evidence>
<proteinExistence type="predicted"/>
<name>A0ABP9P6M1_9BACT</name>
<dbReference type="EMBL" id="BAABIA010000005">
    <property type="protein sequence ID" value="GAA5141496.1"/>
    <property type="molecule type" value="Genomic_DNA"/>
</dbReference>
<evidence type="ECO:0000313" key="2">
    <source>
        <dbReference type="EMBL" id="GAA5141496.1"/>
    </source>
</evidence>
<reference evidence="3" key="1">
    <citation type="journal article" date="2019" name="Int. J. Syst. Evol. Microbiol.">
        <title>The Global Catalogue of Microorganisms (GCM) 10K type strain sequencing project: providing services to taxonomists for standard genome sequencing and annotation.</title>
        <authorList>
            <consortium name="The Broad Institute Genomics Platform"/>
            <consortium name="The Broad Institute Genome Sequencing Center for Infectious Disease"/>
            <person name="Wu L."/>
            <person name="Ma J."/>
        </authorList>
    </citation>
    <scope>NUCLEOTIDE SEQUENCE [LARGE SCALE GENOMIC DNA]</scope>
    <source>
        <strain evidence="3">JCM 18053</strain>
    </source>
</reference>
<accession>A0ABP9P6M1</accession>
<dbReference type="Proteomes" id="UP001499852">
    <property type="component" value="Unassembled WGS sequence"/>
</dbReference>
<organism evidence="2 3">
    <name type="scientific">Prosthecobacter algae</name>
    <dbReference type="NCBI Taxonomy" id="1144682"/>
    <lineage>
        <taxon>Bacteria</taxon>
        <taxon>Pseudomonadati</taxon>
        <taxon>Verrucomicrobiota</taxon>
        <taxon>Verrucomicrobiia</taxon>
        <taxon>Verrucomicrobiales</taxon>
        <taxon>Verrucomicrobiaceae</taxon>
        <taxon>Prosthecobacter</taxon>
    </lineage>
</organism>
<feature type="region of interest" description="Disordered" evidence="1">
    <location>
        <begin position="29"/>
        <end position="65"/>
    </location>
</feature>
<sequence length="144" mass="15679">MSNLYARPASEPRTPNVMFKKILQSLSKSQAAKQPAAAPAPVAKASPQPLRPEAPKSEPSKQGVVLPKAAKPVLAANIAAAPLSAEEMCEITPKMPKDQIQAQLKLLYRRYNRSASSLDAKIREEADGMLDAIVRVREKYFGEI</sequence>
<feature type="compositionally biased region" description="Low complexity" evidence="1">
    <location>
        <begin position="29"/>
        <end position="48"/>
    </location>
</feature>
<comment type="caution">
    <text evidence="2">The sequence shown here is derived from an EMBL/GenBank/DDBJ whole genome shotgun (WGS) entry which is preliminary data.</text>
</comment>
<protein>
    <submittedName>
        <fullName evidence="2">Uncharacterized protein</fullName>
    </submittedName>
</protein>
<keyword evidence="3" id="KW-1185">Reference proteome</keyword>
<gene>
    <name evidence="2" type="ORF">GCM10023213_25710</name>
</gene>